<keyword evidence="1" id="KW-0723">Serine/threonine-protein kinase</keyword>
<sequence>MAQSTELALRLRPEAAAVPELLDRLEAFAEAAELAPGAAHRVALVAEELVANVAMHGKGASFVEVALHLRDGALHLGITDDGPAFDPLAEAAPDTEAGIEEREIGGLGIHFVRNMVRSLDYRRADGRNHLMAVLDAA</sequence>
<protein>
    <submittedName>
        <fullName evidence="3">Sensor histidine kinase</fullName>
    </submittedName>
</protein>
<dbReference type="RefSeq" id="WP_007002385.1">
    <property type="nucleotide sequence ID" value="NZ_GG770777.1"/>
</dbReference>
<organism evidence="3 4">
    <name type="scientific">Pseudoroseomonas cervicalis ATCC 49957</name>
    <dbReference type="NCBI Taxonomy" id="525371"/>
    <lineage>
        <taxon>Bacteria</taxon>
        <taxon>Pseudomonadati</taxon>
        <taxon>Pseudomonadota</taxon>
        <taxon>Alphaproteobacteria</taxon>
        <taxon>Acetobacterales</taxon>
        <taxon>Roseomonadaceae</taxon>
        <taxon>Roseomonas</taxon>
    </lineage>
</organism>
<dbReference type="Pfam" id="PF13581">
    <property type="entry name" value="HATPase_c_2"/>
    <property type="match status" value="1"/>
</dbReference>
<dbReference type="GO" id="GO:0004674">
    <property type="term" value="F:protein serine/threonine kinase activity"/>
    <property type="evidence" value="ECO:0007669"/>
    <property type="project" value="UniProtKB-KW"/>
</dbReference>
<dbReference type="PANTHER" id="PTHR35526:SF6">
    <property type="entry name" value="SLR1861 PROTEIN"/>
    <property type="match status" value="1"/>
</dbReference>
<proteinExistence type="predicted"/>
<evidence type="ECO:0000313" key="4">
    <source>
        <dbReference type="Proteomes" id="UP000005324"/>
    </source>
</evidence>
<feature type="domain" description="Histidine kinase/HSP90-like ATPase" evidence="2">
    <location>
        <begin position="13"/>
        <end position="131"/>
    </location>
</feature>
<dbReference type="InterPro" id="IPR036890">
    <property type="entry name" value="HATPase_C_sf"/>
</dbReference>
<evidence type="ECO:0000313" key="3">
    <source>
        <dbReference type="EMBL" id="EFH10426.1"/>
    </source>
</evidence>
<keyword evidence="3" id="KW-0418">Kinase</keyword>
<dbReference type="HOGENOM" id="CLU_090336_24_1_5"/>
<dbReference type="Proteomes" id="UP000005324">
    <property type="component" value="Unassembled WGS sequence"/>
</dbReference>
<reference evidence="3 4" key="1">
    <citation type="submission" date="2010-04" db="EMBL/GenBank/DDBJ databases">
        <authorList>
            <person name="Qin X."/>
            <person name="Bachman B."/>
            <person name="Battles P."/>
            <person name="Bell A."/>
            <person name="Bess C."/>
            <person name="Bickham C."/>
            <person name="Chaboub L."/>
            <person name="Chen D."/>
            <person name="Coyle M."/>
            <person name="Deiros D.R."/>
            <person name="Dinh H."/>
            <person name="Forbes L."/>
            <person name="Fowler G."/>
            <person name="Francisco L."/>
            <person name="Fu Q."/>
            <person name="Gubbala S."/>
            <person name="Hale W."/>
            <person name="Han Y."/>
            <person name="Hemphill L."/>
            <person name="Highlander S.K."/>
            <person name="Hirani K."/>
            <person name="Hogues M."/>
            <person name="Jackson L."/>
            <person name="Jakkamsetti A."/>
            <person name="Javaid M."/>
            <person name="Jiang H."/>
            <person name="Korchina V."/>
            <person name="Kovar C."/>
            <person name="Lara F."/>
            <person name="Lee S."/>
            <person name="Mata R."/>
            <person name="Mathew T."/>
            <person name="Moen C."/>
            <person name="Morales K."/>
            <person name="Munidasa M."/>
            <person name="Nazareth L."/>
            <person name="Ngo R."/>
            <person name="Nguyen L."/>
            <person name="Okwuonu G."/>
            <person name="Ongeri F."/>
            <person name="Patil S."/>
            <person name="Petrosino J."/>
            <person name="Pham C."/>
            <person name="Pham P."/>
            <person name="Pu L.-L."/>
            <person name="Puazo M."/>
            <person name="Raj R."/>
            <person name="Reid J."/>
            <person name="Rouhana J."/>
            <person name="Saada N."/>
            <person name="Shang Y."/>
            <person name="Simmons D."/>
            <person name="Thornton R."/>
            <person name="Warren J."/>
            <person name="Weissenberger G."/>
            <person name="Zhang J."/>
            <person name="Zhang L."/>
            <person name="Zhou C."/>
            <person name="Zhu D."/>
            <person name="Muzny D."/>
            <person name="Worley K."/>
            <person name="Gibbs R."/>
        </authorList>
    </citation>
    <scope>NUCLEOTIDE SEQUENCE [LARGE SCALE GENOMIC DNA]</scope>
    <source>
        <strain evidence="3 4">ATCC 49957</strain>
    </source>
</reference>
<accession>D5RQJ3</accession>
<dbReference type="OrthoDB" id="9792240at2"/>
<name>D5RQJ3_9PROT</name>
<dbReference type="AlphaFoldDB" id="D5RQJ3"/>
<dbReference type="InterPro" id="IPR003594">
    <property type="entry name" value="HATPase_dom"/>
</dbReference>
<comment type="caution">
    <text evidence="3">The sequence shown here is derived from an EMBL/GenBank/DDBJ whole genome shotgun (WGS) entry which is preliminary data.</text>
</comment>
<dbReference type="InterPro" id="IPR050267">
    <property type="entry name" value="Anti-sigma-factor_SerPK"/>
</dbReference>
<keyword evidence="3" id="KW-0808">Transferase</keyword>
<dbReference type="PANTHER" id="PTHR35526">
    <property type="entry name" value="ANTI-SIGMA-F FACTOR RSBW-RELATED"/>
    <property type="match status" value="1"/>
</dbReference>
<gene>
    <name evidence="3" type="ORF">HMPREF0731_3355</name>
</gene>
<dbReference type="SUPFAM" id="SSF55874">
    <property type="entry name" value="ATPase domain of HSP90 chaperone/DNA topoisomerase II/histidine kinase"/>
    <property type="match status" value="1"/>
</dbReference>
<keyword evidence="4" id="KW-1185">Reference proteome</keyword>
<dbReference type="CDD" id="cd16936">
    <property type="entry name" value="HATPase_RsbW-like"/>
    <property type="match status" value="1"/>
</dbReference>
<dbReference type="Gene3D" id="3.30.565.10">
    <property type="entry name" value="Histidine kinase-like ATPase, C-terminal domain"/>
    <property type="match status" value="1"/>
</dbReference>
<dbReference type="EMBL" id="ADVL01000666">
    <property type="protein sequence ID" value="EFH10426.1"/>
    <property type="molecule type" value="Genomic_DNA"/>
</dbReference>
<evidence type="ECO:0000259" key="2">
    <source>
        <dbReference type="Pfam" id="PF13581"/>
    </source>
</evidence>
<evidence type="ECO:0000256" key="1">
    <source>
        <dbReference type="ARBA" id="ARBA00022527"/>
    </source>
</evidence>